<evidence type="ECO:0000313" key="3">
    <source>
        <dbReference type="Proteomes" id="UP000294664"/>
    </source>
</evidence>
<name>A0A4V2UYJ2_9HYPH</name>
<protein>
    <recommendedName>
        <fullName evidence="4">Homeodomain-like domain-containing protein</fullName>
    </recommendedName>
</protein>
<dbReference type="EMBL" id="SMAI01000001">
    <property type="protein sequence ID" value="TCT07638.1"/>
    <property type="molecule type" value="Genomic_DNA"/>
</dbReference>
<sequence length="185" mass="20051">MTDPRPSAQQVATVRALYAEGRAIKDITAETGFSAPRIYAWLDREIAPDGTVRAAPLPRRRLGASGARDPDLRRRRSLANRIWRAAEAQVCEIETRLAALGGAPAEAERDARALAVLARVVRELAALGAAARKAAADDAAPREDTAARDDGPPRDDEDARGPADLDSFRRELARRLDALRGDRPD</sequence>
<keyword evidence="3" id="KW-1185">Reference proteome</keyword>
<feature type="compositionally biased region" description="Basic and acidic residues" evidence="1">
    <location>
        <begin position="134"/>
        <end position="169"/>
    </location>
</feature>
<organism evidence="2 3">
    <name type="scientific">Aquabacter spiritensis</name>
    <dbReference type="NCBI Taxonomy" id="933073"/>
    <lineage>
        <taxon>Bacteria</taxon>
        <taxon>Pseudomonadati</taxon>
        <taxon>Pseudomonadota</taxon>
        <taxon>Alphaproteobacteria</taxon>
        <taxon>Hyphomicrobiales</taxon>
        <taxon>Xanthobacteraceae</taxon>
        <taxon>Aquabacter</taxon>
    </lineage>
</organism>
<dbReference type="Proteomes" id="UP000294664">
    <property type="component" value="Unassembled WGS sequence"/>
</dbReference>
<comment type="caution">
    <text evidence="2">The sequence shown here is derived from an EMBL/GenBank/DDBJ whole genome shotgun (WGS) entry which is preliminary data.</text>
</comment>
<evidence type="ECO:0000313" key="2">
    <source>
        <dbReference type="EMBL" id="TCT07638.1"/>
    </source>
</evidence>
<reference evidence="2 3" key="1">
    <citation type="submission" date="2019-03" db="EMBL/GenBank/DDBJ databases">
        <title>Genomic Encyclopedia of Type Strains, Phase IV (KMG-IV): sequencing the most valuable type-strain genomes for metagenomic binning, comparative biology and taxonomic classification.</title>
        <authorList>
            <person name="Goeker M."/>
        </authorList>
    </citation>
    <scope>NUCLEOTIDE SEQUENCE [LARGE SCALE GENOMIC DNA]</scope>
    <source>
        <strain evidence="2 3">DSM 9035</strain>
    </source>
</reference>
<feature type="region of interest" description="Disordered" evidence="1">
    <location>
        <begin position="132"/>
        <end position="169"/>
    </location>
</feature>
<dbReference type="RefSeq" id="WP_132028629.1">
    <property type="nucleotide sequence ID" value="NZ_SMAI01000001.1"/>
</dbReference>
<dbReference type="OrthoDB" id="8457081at2"/>
<proteinExistence type="predicted"/>
<evidence type="ECO:0008006" key="4">
    <source>
        <dbReference type="Google" id="ProtNLM"/>
    </source>
</evidence>
<gene>
    <name evidence="2" type="ORF">EDC64_101157</name>
</gene>
<accession>A0A4V2UYJ2</accession>
<evidence type="ECO:0000256" key="1">
    <source>
        <dbReference type="SAM" id="MobiDB-lite"/>
    </source>
</evidence>
<dbReference type="AlphaFoldDB" id="A0A4V2UYJ2"/>